<dbReference type="EMBL" id="MU005574">
    <property type="protein sequence ID" value="KAF2688009.1"/>
    <property type="molecule type" value="Genomic_DNA"/>
</dbReference>
<dbReference type="AlphaFoldDB" id="A0A6G1JCZ8"/>
<gene>
    <name evidence="2" type="ORF">K458DRAFT_174150</name>
</gene>
<feature type="transmembrane region" description="Helical" evidence="1">
    <location>
        <begin position="23"/>
        <end position="42"/>
    </location>
</feature>
<protein>
    <submittedName>
        <fullName evidence="2">Uncharacterized protein</fullName>
    </submittedName>
</protein>
<reference evidence="2" key="1">
    <citation type="journal article" date="2020" name="Stud. Mycol.">
        <title>101 Dothideomycetes genomes: a test case for predicting lifestyles and emergence of pathogens.</title>
        <authorList>
            <person name="Haridas S."/>
            <person name="Albert R."/>
            <person name="Binder M."/>
            <person name="Bloem J."/>
            <person name="Labutti K."/>
            <person name="Salamov A."/>
            <person name="Andreopoulos B."/>
            <person name="Baker S."/>
            <person name="Barry K."/>
            <person name="Bills G."/>
            <person name="Bluhm B."/>
            <person name="Cannon C."/>
            <person name="Castanera R."/>
            <person name="Culley D."/>
            <person name="Daum C."/>
            <person name="Ezra D."/>
            <person name="Gonzalez J."/>
            <person name="Henrissat B."/>
            <person name="Kuo A."/>
            <person name="Liang C."/>
            <person name="Lipzen A."/>
            <person name="Lutzoni F."/>
            <person name="Magnuson J."/>
            <person name="Mondo S."/>
            <person name="Nolan M."/>
            <person name="Ohm R."/>
            <person name="Pangilinan J."/>
            <person name="Park H.-J."/>
            <person name="Ramirez L."/>
            <person name="Alfaro M."/>
            <person name="Sun H."/>
            <person name="Tritt A."/>
            <person name="Yoshinaga Y."/>
            <person name="Zwiers L.-H."/>
            <person name="Turgeon B."/>
            <person name="Goodwin S."/>
            <person name="Spatafora J."/>
            <person name="Crous P."/>
            <person name="Grigoriev I."/>
        </authorList>
    </citation>
    <scope>NUCLEOTIDE SEQUENCE</scope>
    <source>
        <strain evidence="2">CBS 122367</strain>
    </source>
</reference>
<keyword evidence="1" id="KW-0812">Transmembrane</keyword>
<evidence type="ECO:0000313" key="2">
    <source>
        <dbReference type="EMBL" id="KAF2688009.1"/>
    </source>
</evidence>
<dbReference type="Proteomes" id="UP000799291">
    <property type="component" value="Unassembled WGS sequence"/>
</dbReference>
<sequence>MQNNCSYSAFDCNYLYHHLPRRLSHYILFFTNGCCLGARHIVPDRRSLLAFWGVRSTLFFFFTSWLGSVYVLLLSVWAETLDMGMGLCFFLLSEGWERGPFSVYLSVWERANCARRRRGVG</sequence>
<keyword evidence="3" id="KW-1185">Reference proteome</keyword>
<keyword evidence="1" id="KW-1133">Transmembrane helix</keyword>
<proteinExistence type="predicted"/>
<keyword evidence="1" id="KW-0472">Membrane</keyword>
<evidence type="ECO:0000313" key="3">
    <source>
        <dbReference type="Proteomes" id="UP000799291"/>
    </source>
</evidence>
<organism evidence="2 3">
    <name type="scientific">Lentithecium fluviatile CBS 122367</name>
    <dbReference type="NCBI Taxonomy" id="1168545"/>
    <lineage>
        <taxon>Eukaryota</taxon>
        <taxon>Fungi</taxon>
        <taxon>Dikarya</taxon>
        <taxon>Ascomycota</taxon>
        <taxon>Pezizomycotina</taxon>
        <taxon>Dothideomycetes</taxon>
        <taxon>Pleosporomycetidae</taxon>
        <taxon>Pleosporales</taxon>
        <taxon>Massarineae</taxon>
        <taxon>Lentitheciaceae</taxon>
        <taxon>Lentithecium</taxon>
    </lineage>
</organism>
<name>A0A6G1JCZ8_9PLEO</name>
<accession>A0A6G1JCZ8</accession>
<evidence type="ECO:0000256" key="1">
    <source>
        <dbReference type="SAM" id="Phobius"/>
    </source>
</evidence>